<sequence>MADTISIIIGLIIFFFIFKLLFGRSENGNNVGNGRGRHYVNPEDVTTINSMFPQIPRSAIEADLARTGNVNTTCERILAGEIVIPTEPIAAATFNGSSSSRSPLLGKNILKEADLNKPIEEPEKIWKKTTEERQMDFSKRKLYMYQQARKRFLENKEKEKEAATE</sequence>
<evidence type="ECO:0000259" key="2">
    <source>
        <dbReference type="PROSITE" id="PS51140"/>
    </source>
</evidence>
<organism evidence="3 4">
    <name type="scientific">Neocallimastix californiae</name>
    <dbReference type="NCBI Taxonomy" id="1754190"/>
    <lineage>
        <taxon>Eukaryota</taxon>
        <taxon>Fungi</taxon>
        <taxon>Fungi incertae sedis</taxon>
        <taxon>Chytridiomycota</taxon>
        <taxon>Chytridiomycota incertae sedis</taxon>
        <taxon>Neocallimastigomycetes</taxon>
        <taxon>Neocallimastigales</taxon>
        <taxon>Neocallimastigaceae</taxon>
        <taxon>Neocallimastix</taxon>
    </lineage>
</organism>
<reference evidence="3 4" key="1">
    <citation type="submission" date="2016-08" db="EMBL/GenBank/DDBJ databases">
        <title>A Parts List for Fungal Cellulosomes Revealed by Comparative Genomics.</title>
        <authorList>
            <consortium name="DOE Joint Genome Institute"/>
            <person name="Haitjema C.H."/>
            <person name="Gilmore S.P."/>
            <person name="Henske J.K."/>
            <person name="Solomon K.V."/>
            <person name="De Groot R."/>
            <person name="Kuo A."/>
            <person name="Mondo S.J."/>
            <person name="Salamov A.A."/>
            <person name="Labutti K."/>
            <person name="Zhao Z."/>
            <person name="Chiniquy J."/>
            <person name="Barry K."/>
            <person name="Brewer H.M."/>
            <person name="Purvine S.O."/>
            <person name="Wright A.T."/>
            <person name="Boxma B."/>
            <person name="Van Alen T."/>
            <person name="Hackstein J.H."/>
            <person name="Baker S.E."/>
            <person name="Grigoriev I.V."/>
            <person name="O'Malley M.A."/>
        </authorList>
    </citation>
    <scope>NUCLEOTIDE SEQUENCE [LARGE SCALE GENOMIC DNA]</scope>
    <source>
        <strain evidence="3 4">G1</strain>
    </source>
</reference>
<dbReference type="GO" id="GO:0043130">
    <property type="term" value="F:ubiquitin binding"/>
    <property type="evidence" value="ECO:0007669"/>
    <property type="project" value="InterPro"/>
</dbReference>
<dbReference type="STRING" id="1754190.A0A1Y2EGI9"/>
<evidence type="ECO:0000313" key="3">
    <source>
        <dbReference type="EMBL" id="ORY70690.1"/>
    </source>
</evidence>
<keyword evidence="1" id="KW-0472">Membrane</keyword>
<evidence type="ECO:0000256" key="1">
    <source>
        <dbReference type="SAM" id="Phobius"/>
    </source>
</evidence>
<name>A0A1Y2EGI9_9FUNG</name>
<dbReference type="Proteomes" id="UP000193920">
    <property type="component" value="Unassembled WGS sequence"/>
</dbReference>
<dbReference type="Gene3D" id="1.10.8.10">
    <property type="entry name" value="DNA helicase RuvA subunit, C-terminal domain"/>
    <property type="match status" value="1"/>
</dbReference>
<dbReference type="SMART" id="SM00546">
    <property type="entry name" value="CUE"/>
    <property type="match status" value="1"/>
</dbReference>
<feature type="domain" description="CUE" evidence="2">
    <location>
        <begin position="40"/>
        <end position="82"/>
    </location>
</feature>
<feature type="transmembrane region" description="Helical" evidence="1">
    <location>
        <begin position="6"/>
        <end position="22"/>
    </location>
</feature>
<dbReference type="InterPro" id="IPR003892">
    <property type="entry name" value="CUE"/>
</dbReference>
<gene>
    <name evidence="3" type="ORF">LY90DRAFT_667334</name>
</gene>
<keyword evidence="4" id="KW-1185">Reference proteome</keyword>
<dbReference type="EMBL" id="MCOG01000042">
    <property type="protein sequence ID" value="ORY70690.1"/>
    <property type="molecule type" value="Genomic_DNA"/>
</dbReference>
<dbReference type="Pfam" id="PF02845">
    <property type="entry name" value="CUE"/>
    <property type="match status" value="1"/>
</dbReference>
<dbReference type="PROSITE" id="PS51140">
    <property type="entry name" value="CUE"/>
    <property type="match status" value="1"/>
</dbReference>
<protein>
    <recommendedName>
        <fullName evidence="2">CUE domain-containing protein</fullName>
    </recommendedName>
</protein>
<dbReference type="CDD" id="cd14424">
    <property type="entry name" value="CUE_Cue1p_like"/>
    <property type="match status" value="1"/>
</dbReference>
<comment type="caution">
    <text evidence="3">The sequence shown here is derived from an EMBL/GenBank/DDBJ whole genome shotgun (WGS) entry which is preliminary data.</text>
</comment>
<evidence type="ECO:0000313" key="4">
    <source>
        <dbReference type="Proteomes" id="UP000193920"/>
    </source>
</evidence>
<keyword evidence="1" id="KW-0812">Transmembrane</keyword>
<keyword evidence="1" id="KW-1133">Transmembrane helix</keyword>
<dbReference type="AlphaFoldDB" id="A0A1Y2EGI9"/>
<accession>A0A1Y2EGI9</accession>
<proteinExistence type="predicted"/>
<dbReference type="OrthoDB" id="3824970at2759"/>